<evidence type="ECO:0000256" key="3">
    <source>
        <dbReference type="ARBA" id="ARBA00022741"/>
    </source>
</evidence>
<feature type="domain" description="UvrD-like helicase ATP-binding" evidence="17">
    <location>
        <begin position="1"/>
        <end position="473"/>
    </location>
</feature>
<dbReference type="InterPro" id="IPR000212">
    <property type="entry name" value="DNA_helicase_UvrD/REP"/>
</dbReference>
<dbReference type="GO" id="GO:0000725">
    <property type="term" value="P:recombinational repair"/>
    <property type="evidence" value="ECO:0007669"/>
    <property type="project" value="TreeGrafter"/>
</dbReference>
<protein>
    <recommendedName>
        <fullName evidence="13">DNA 3'-5' helicase</fullName>
        <ecNumber evidence="13">5.6.2.4</ecNumber>
    </recommendedName>
</protein>
<comment type="catalytic activity">
    <reaction evidence="14">
        <text>ATP + H2O = ADP + phosphate + H(+)</text>
        <dbReference type="Rhea" id="RHEA:13065"/>
        <dbReference type="ChEBI" id="CHEBI:15377"/>
        <dbReference type="ChEBI" id="CHEBI:15378"/>
        <dbReference type="ChEBI" id="CHEBI:30616"/>
        <dbReference type="ChEBI" id="CHEBI:43474"/>
        <dbReference type="ChEBI" id="CHEBI:456216"/>
        <dbReference type="EC" id="5.6.2.4"/>
    </reaction>
</comment>
<dbReference type="Pfam" id="PF12705">
    <property type="entry name" value="PDDEXK_1"/>
    <property type="match status" value="1"/>
</dbReference>
<dbReference type="InterPro" id="IPR038726">
    <property type="entry name" value="PDDEXK_AddAB-type"/>
</dbReference>
<dbReference type="InterPro" id="IPR018120">
    <property type="entry name" value="Glyco_hydro_1_AS"/>
</dbReference>
<evidence type="ECO:0000256" key="9">
    <source>
        <dbReference type="ARBA" id="ARBA00023125"/>
    </source>
</evidence>
<dbReference type="PANTHER" id="PTHR11070">
    <property type="entry name" value="UVRD / RECB / PCRA DNA HELICASE FAMILY MEMBER"/>
    <property type="match status" value="1"/>
</dbReference>
<dbReference type="PROSITE" id="PS00572">
    <property type="entry name" value="GLYCOSYL_HYDROL_F1_1"/>
    <property type="match status" value="1"/>
</dbReference>
<dbReference type="GO" id="GO:0043138">
    <property type="term" value="F:3'-5' DNA helicase activity"/>
    <property type="evidence" value="ECO:0007669"/>
    <property type="project" value="UniProtKB-EC"/>
</dbReference>
<dbReference type="Proteomes" id="UP000236738">
    <property type="component" value="Unassembled WGS sequence"/>
</dbReference>
<dbReference type="GO" id="GO:0005829">
    <property type="term" value="C:cytosol"/>
    <property type="evidence" value="ECO:0007669"/>
    <property type="project" value="TreeGrafter"/>
</dbReference>
<keyword evidence="5 15" id="KW-0378">Hydrolase</keyword>
<feature type="active site" description="Nucleophile" evidence="16">
    <location>
        <position position="990"/>
    </location>
</feature>
<comment type="catalytic activity">
    <reaction evidence="12">
        <text>Couples ATP hydrolysis with the unwinding of duplex DNA by translocating in the 3'-5' direction.</text>
        <dbReference type="EC" id="5.6.2.4"/>
    </reaction>
</comment>
<name>A0A1H5W0S2_9FLAO</name>
<evidence type="ECO:0000313" key="19">
    <source>
        <dbReference type="Proteomes" id="UP000236738"/>
    </source>
</evidence>
<dbReference type="PROSITE" id="PS51198">
    <property type="entry name" value="UVRD_HELICASE_ATP_BIND"/>
    <property type="match status" value="1"/>
</dbReference>
<dbReference type="EMBL" id="FNUS01000002">
    <property type="protein sequence ID" value="SEF92731.1"/>
    <property type="molecule type" value="Genomic_DNA"/>
</dbReference>
<evidence type="ECO:0000256" key="5">
    <source>
        <dbReference type="ARBA" id="ARBA00022801"/>
    </source>
</evidence>
<sequence length="1053" mass="123037">MKTYFAINASAGSGKTYSLVQKLLMICLEFPDKADGISQILALTFTNKAANEMKHRILQWLENFTKEDFEQCDELLNIQKKFTESGKEISLNELHRRSKKVLDYILHHYSTLNIGTIDKFNARLVRSFSNELGLAQNFNLEIQAEPFLIEAVDKMLDKIGADEKISDAFMDFINYNLDNEQRVYMNQSLYKKAKQFVSDVHYDELKNNKDFDWEVYDKLKTKLRKEIAAHETFNQEKAKEIILLFKEKNLEVADFSGGNSNGLGKFFVEFLKFSSGERATFPFPGDEEKAIATFEKGASTKGKHKESDIFEILNYLLEARKNIIANYISVVKKEKILQELLPLKINKEIQDQLAIIEEENDLVLLSKFNVLINENLKNEPSSFIYEKVGTKYNHYFLDEFQDTSKMQWDNILPLRDHTINSEENTFTLVGDPKQSIYRFRGGDSEIMLDILNKNEQTNVEVSLENLEFNYRSAKNIVDFNNQLYAFLSKDLALEHARLFNEHAHQNAMQKFSGRVKVNLQDYSQSNSDFFETATLQMKNDIQNCLDNGFRFSDITILCRGGFEIKEFSQLLGREKIVYNNEEQYIKTISEKGLTLDLSLTVKALLEFLNWKVQPKNKQFLVKMFYYLKESGRIYIENFTAEMLKVLEITEQETLEKYILETFQLNLNPKDLPQLNLYNEIEFFVHEFSVKNYETDFLLNFLEMLYNYSQNSGKTLQDFLQYWEEEAHKISIQASENVDAIRLMTIHAAKGLEFPVVFLPMKNKNKDGEINDWLPLDDYGELKSVNINGFISALENYDTEIKNFNTENTYRNKIDRYCLQYVATTRAVEQLFFYLQNKSKTGGNSIEMLDFIETKNPENLQELELYPQENASFKKQTKEKEQKFNTKNIKSLTEKTSAKNNLKIATPSKNYQVRNEKVRLGIFTHEILSKINQENEVNFVLEQYVLDGIISREEKENISSNIFEIIRNPANADYFNPDLKIINEKDILITENGISEFYRPDRLIEKENGWLIVDFKTGEETDEKKKKYEKQVATYKSVLEKLGKKVLKTEIVYV</sequence>
<dbReference type="InterPro" id="IPR014016">
    <property type="entry name" value="UvrD-like_ATP-bd"/>
</dbReference>
<dbReference type="Gene3D" id="3.90.320.10">
    <property type="match status" value="1"/>
</dbReference>
<keyword evidence="11" id="KW-0413">Isomerase</keyword>
<evidence type="ECO:0000256" key="12">
    <source>
        <dbReference type="ARBA" id="ARBA00034617"/>
    </source>
</evidence>
<dbReference type="GO" id="GO:0003677">
    <property type="term" value="F:DNA binding"/>
    <property type="evidence" value="ECO:0007669"/>
    <property type="project" value="UniProtKB-KW"/>
</dbReference>
<feature type="binding site" evidence="15">
    <location>
        <begin position="9"/>
        <end position="16"/>
    </location>
    <ligand>
        <name>ATP</name>
        <dbReference type="ChEBI" id="CHEBI:30616"/>
    </ligand>
</feature>
<keyword evidence="3 15" id="KW-0547">Nucleotide-binding</keyword>
<evidence type="ECO:0000313" key="18">
    <source>
        <dbReference type="EMBL" id="SEF92731.1"/>
    </source>
</evidence>
<evidence type="ECO:0000256" key="15">
    <source>
        <dbReference type="PROSITE-ProRule" id="PRU00560"/>
    </source>
</evidence>
<dbReference type="OrthoDB" id="9810135at2"/>
<evidence type="ECO:0000256" key="11">
    <source>
        <dbReference type="ARBA" id="ARBA00023235"/>
    </source>
</evidence>
<dbReference type="InterPro" id="IPR011604">
    <property type="entry name" value="PDDEXK-like_dom_sf"/>
</dbReference>
<evidence type="ECO:0000256" key="4">
    <source>
        <dbReference type="ARBA" id="ARBA00022763"/>
    </source>
</evidence>
<evidence type="ECO:0000256" key="6">
    <source>
        <dbReference type="ARBA" id="ARBA00022806"/>
    </source>
</evidence>
<dbReference type="GO" id="GO:0005524">
    <property type="term" value="F:ATP binding"/>
    <property type="evidence" value="ECO:0007669"/>
    <property type="project" value="UniProtKB-UniRule"/>
</dbReference>
<evidence type="ECO:0000256" key="8">
    <source>
        <dbReference type="ARBA" id="ARBA00022840"/>
    </source>
</evidence>
<dbReference type="SUPFAM" id="SSF52540">
    <property type="entry name" value="P-loop containing nucleoside triphosphate hydrolases"/>
    <property type="match status" value="1"/>
</dbReference>
<keyword evidence="7 18" id="KW-0269">Exonuclease</keyword>
<keyword evidence="9" id="KW-0238">DNA-binding</keyword>
<keyword evidence="2" id="KW-0540">Nuclease</keyword>
<proteinExistence type="inferred from homology"/>
<evidence type="ECO:0000256" key="13">
    <source>
        <dbReference type="ARBA" id="ARBA00034808"/>
    </source>
</evidence>
<dbReference type="InterPro" id="IPR014017">
    <property type="entry name" value="DNA_helicase_UvrD-like_C"/>
</dbReference>
<reference evidence="19" key="1">
    <citation type="submission" date="2016-10" db="EMBL/GenBank/DDBJ databases">
        <authorList>
            <person name="Varghese N."/>
            <person name="Submissions S."/>
        </authorList>
    </citation>
    <scope>NUCLEOTIDE SEQUENCE [LARGE SCALE GENOMIC DNA]</scope>
    <source>
        <strain evidence="19">DSM 21580</strain>
    </source>
</reference>
<dbReference type="InterPro" id="IPR027417">
    <property type="entry name" value="P-loop_NTPase"/>
</dbReference>
<dbReference type="PANTHER" id="PTHR11070:SF67">
    <property type="entry name" value="DNA 3'-5' HELICASE"/>
    <property type="match status" value="1"/>
</dbReference>
<evidence type="ECO:0000256" key="1">
    <source>
        <dbReference type="ARBA" id="ARBA00010838"/>
    </source>
</evidence>
<keyword evidence="4" id="KW-0227">DNA damage</keyword>
<dbReference type="EC" id="5.6.2.4" evidence="13"/>
<dbReference type="GO" id="GO:0004527">
    <property type="term" value="F:exonuclease activity"/>
    <property type="evidence" value="ECO:0007669"/>
    <property type="project" value="UniProtKB-KW"/>
</dbReference>
<keyword evidence="6 15" id="KW-0347">Helicase</keyword>
<evidence type="ECO:0000256" key="7">
    <source>
        <dbReference type="ARBA" id="ARBA00022839"/>
    </source>
</evidence>
<comment type="similarity">
    <text evidence="1">Belongs to the glycosyl hydrolase 1 family.</text>
</comment>
<keyword evidence="8 15" id="KW-0067">ATP-binding</keyword>
<keyword evidence="19" id="KW-1185">Reference proteome</keyword>
<organism evidence="18 19">
    <name type="scientific">Halpernia humi</name>
    <dbReference type="NCBI Taxonomy" id="493375"/>
    <lineage>
        <taxon>Bacteria</taxon>
        <taxon>Pseudomonadati</taxon>
        <taxon>Bacteroidota</taxon>
        <taxon>Flavobacteriia</taxon>
        <taxon>Flavobacteriales</taxon>
        <taxon>Weeksellaceae</taxon>
        <taxon>Chryseobacterium group</taxon>
        <taxon>Halpernia</taxon>
    </lineage>
</organism>
<dbReference type="Pfam" id="PF13361">
    <property type="entry name" value="UvrD_C"/>
    <property type="match status" value="1"/>
</dbReference>
<evidence type="ECO:0000256" key="10">
    <source>
        <dbReference type="ARBA" id="ARBA00023204"/>
    </source>
</evidence>
<evidence type="ECO:0000256" key="16">
    <source>
        <dbReference type="PROSITE-ProRule" id="PRU10055"/>
    </source>
</evidence>
<evidence type="ECO:0000259" key="17">
    <source>
        <dbReference type="PROSITE" id="PS51198"/>
    </source>
</evidence>
<accession>A0A1H5W0S2</accession>
<keyword evidence="10" id="KW-0234">DNA repair</keyword>
<gene>
    <name evidence="18" type="ORF">SAMN05421847_1058</name>
</gene>
<evidence type="ECO:0000256" key="14">
    <source>
        <dbReference type="ARBA" id="ARBA00048988"/>
    </source>
</evidence>
<dbReference type="Gene3D" id="3.40.50.300">
    <property type="entry name" value="P-loop containing nucleotide triphosphate hydrolases"/>
    <property type="match status" value="4"/>
</dbReference>
<dbReference type="Pfam" id="PF00580">
    <property type="entry name" value="UvrD-helicase"/>
    <property type="match status" value="1"/>
</dbReference>
<evidence type="ECO:0000256" key="2">
    <source>
        <dbReference type="ARBA" id="ARBA00022722"/>
    </source>
</evidence>
<dbReference type="RefSeq" id="WP_103913066.1">
    <property type="nucleotide sequence ID" value="NZ_FNUS01000002.1"/>
</dbReference>
<dbReference type="AlphaFoldDB" id="A0A1H5W0S2"/>